<dbReference type="SUPFAM" id="SSF48008">
    <property type="entry name" value="GntR ligand-binding domain-like"/>
    <property type="match status" value="1"/>
</dbReference>
<dbReference type="InterPro" id="IPR011711">
    <property type="entry name" value="GntR_C"/>
</dbReference>
<keyword evidence="1" id="KW-0805">Transcription regulation</keyword>
<dbReference type="InterPro" id="IPR036390">
    <property type="entry name" value="WH_DNA-bd_sf"/>
</dbReference>
<dbReference type="InterPro" id="IPR000524">
    <property type="entry name" value="Tscrpt_reg_HTH_GntR"/>
</dbReference>
<evidence type="ECO:0000256" key="3">
    <source>
        <dbReference type="ARBA" id="ARBA00023163"/>
    </source>
</evidence>
<keyword evidence="6" id="KW-1185">Reference proteome</keyword>
<proteinExistence type="predicted"/>
<sequence length="241" mass="26620">MARATGKSEAVYERLKQDIESLRLRPGAKLSEIQLGEELGASRTPVREAIRSLAREGLVDFVPGEVARVAAISLGGVHSLFEFRMLLEPEAASQVAALGQARESVREPFVRLLTRLDGFERSFRARDEAQQAQSFQDFYALTEIFDQELIAACRNAYLARTIRDLRSQTVRLRHLSHSGPQRMLISLDEHRAMVEAIVNGDGPAASAACRHHLAQTLQALIDSLTGQYAEFGAEVHLDALG</sequence>
<dbReference type="GO" id="GO:0003677">
    <property type="term" value="F:DNA binding"/>
    <property type="evidence" value="ECO:0007669"/>
    <property type="project" value="UniProtKB-KW"/>
</dbReference>
<dbReference type="AlphaFoldDB" id="A0A4D4KMK9"/>
<evidence type="ECO:0000313" key="5">
    <source>
        <dbReference type="EMBL" id="GDY49862.1"/>
    </source>
</evidence>
<dbReference type="SUPFAM" id="SSF46785">
    <property type="entry name" value="Winged helix' DNA-binding domain"/>
    <property type="match status" value="1"/>
</dbReference>
<dbReference type="Pfam" id="PF07729">
    <property type="entry name" value="FCD"/>
    <property type="match status" value="1"/>
</dbReference>
<name>A0A4D4KMK9_STRVO</name>
<keyword evidence="3" id="KW-0804">Transcription</keyword>
<dbReference type="PRINTS" id="PR00035">
    <property type="entry name" value="HTHGNTR"/>
</dbReference>
<dbReference type="Proteomes" id="UP000301309">
    <property type="component" value="Unassembled WGS sequence"/>
</dbReference>
<evidence type="ECO:0000313" key="6">
    <source>
        <dbReference type="Proteomes" id="UP000301309"/>
    </source>
</evidence>
<dbReference type="InterPro" id="IPR036388">
    <property type="entry name" value="WH-like_DNA-bd_sf"/>
</dbReference>
<evidence type="ECO:0000259" key="4">
    <source>
        <dbReference type="PROSITE" id="PS50949"/>
    </source>
</evidence>
<dbReference type="PANTHER" id="PTHR43537:SF24">
    <property type="entry name" value="GLUCONATE OPERON TRANSCRIPTIONAL REPRESSOR"/>
    <property type="match status" value="1"/>
</dbReference>
<dbReference type="Gene3D" id="1.10.10.10">
    <property type="entry name" value="Winged helix-like DNA-binding domain superfamily/Winged helix DNA-binding domain"/>
    <property type="match status" value="1"/>
</dbReference>
<evidence type="ECO:0000256" key="1">
    <source>
        <dbReference type="ARBA" id="ARBA00023015"/>
    </source>
</evidence>
<dbReference type="PANTHER" id="PTHR43537">
    <property type="entry name" value="TRANSCRIPTIONAL REGULATOR, GNTR FAMILY"/>
    <property type="match status" value="1"/>
</dbReference>
<dbReference type="SMART" id="SM00345">
    <property type="entry name" value="HTH_GNTR"/>
    <property type="match status" value="1"/>
</dbReference>
<gene>
    <name evidence="5" type="ORF">SVIO_004850</name>
</gene>
<dbReference type="RefSeq" id="WP_137975924.1">
    <property type="nucleotide sequence ID" value="NZ_BAAASO010000030.1"/>
</dbReference>
<accession>A0A4D4KMK9</accession>
<keyword evidence="2" id="KW-0238">DNA-binding</keyword>
<dbReference type="GO" id="GO:0003700">
    <property type="term" value="F:DNA-binding transcription factor activity"/>
    <property type="evidence" value="ECO:0007669"/>
    <property type="project" value="InterPro"/>
</dbReference>
<dbReference type="OrthoDB" id="5182935at2"/>
<organism evidence="5 6">
    <name type="scientific">Streptomyces violaceusniger</name>
    <dbReference type="NCBI Taxonomy" id="68280"/>
    <lineage>
        <taxon>Bacteria</taxon>
        <taxon>Bacillati</taxon>
        <taxon>Actinomycetota</taxon>
        <taxon>Actinomycetes</taxon>
        <taxon>Kitasatosporales</taxon>
        <taxon>Streptomycetaceae</taxon>
        <taxon>Streptomyces</taxon>
        <taxon>Streptomyces violaceusniger group</taxon>
    </lineage>
</organism>
<protein>
    <submittedName>
        <fullName evidence="5">Transcriptional regulator</fullName>
    </submittedName>
</protein>
<reference evidence="5 6" key="1">
    <citation type="journal article" date="2020" name="Int. J. Syst. Evol. Microbiol.">
        <title>Reclassification of Streptomyces castelarensis and Streptomyces sporoclivatus as later heterotypic synonyms of Streptomyces antimycoticus.</title>
        <authorList>
            <person name="Komaki H."/>
            <person name="Tamura T."/>
        </authorList>
    </citation>
    <scope>NUCLEOTIDE SEQUENCE [LARGE SCALE GENOMIC DNA]</scope>
    <source>
        <strain evidence="5 6">NBRC 13459</strain>
    </source>
</reference>
<dbReference type="Gene3D" id="1.20.120.530">
    <property type="entry name" value="GntR ligand-binding domain-like"/>
    <property type="match status" value="1"/>
</dbReference>
<comment type="caution">
    <text evidence="5">The sequence shown here is derived from an EMBL/GenBank/DDBJ whole genome shotgun (WGS) entry which is preliminary data.</text>
</comment>
<dbReference type="EMBL" id="BJHW01000001">
    <property type="protein sequence ID" value="GDY49862.1"/>
    <property type="molecule type" value="Genomic_DNA"/>
</dbReference>
<dbReference type="Pfam" id="PF00392">
    <property type="entry name" value="GntR"/>
    <property type="match status" value="1"/>
</dbReference>
<dbReference type="PROSITE" id="PS50949">
    <property type="entry name" value="HTH_GNTR"/>
    <property type="match status" value="1"/>
</dbReference>
<evidence type="ECO:0000256" key="2">
    <source>
        <dbReference type="ARBA" id="ARBA00023125"/>
    </source>
</evidence>
<dbReference type="CDD" id="cd07377">
    <property type="entry name" value="WHTH_GntR"/>
    <property type="match status" value="1"/>
</dbReference>
<dbReference type="InterPro" id="IPR008920">
    <property type="entry name" value="TF_FadR/GntR_C"/>
</dbReference>
<feature type="domain" description="HTH gntR-type" evidence="4">
    <location>
        <begin position="5"/>
        <end position="72"/>
    </location>
</feature>
<dbReference type="SMART" id="SM00895">
    <property type="entry name" value="FCD"/>
    <property type="match status" value="1"/>
</dbReference>